<proteinExistence type="predicted"/>
<comment type="caution">
    <text evidence="1">The sequence shown here is derived from an EMBL/GenBank/DDBJ whole genome shotgun (WGS) entry which is preliminary data.</text>
</comment>
<sequence>PNFYMGIGTPGGNKIPTILNEVIVDYLNSDGSLQESINKPRFYNDGGTIFYENAMTDEDINIFKSLGYGVEEKHNDPNFG</sequence>
<organism evidence="1">
    <name type="scientific">human gut metagenome</name>
    <dbReference type="NCBI Taxonomy" id="408170"/>
    <lineage>
        <taxon>unclassified sequences</taxon>
        <taxon>metagenomes</taxon>
        <taxon>organismal metagenomes</taxon>
    </lineage>
</organism>
<evidence type="ECO:0000313" key="1">
    <source>
        <dbReference type="EMBL" id="ETJ34155.1"/>
    </source>
</evidence>
<gene>
    <name evidence="1" type="ORF">Q604_UNBC11418G0001</name>
</gene>
<dbReference type="Pfam" id="PF01019">
    <property type="entry name" value="G_glu_transpept"/>
    <property type="match status" value="1"/>
</dbReference>
<feature type="non-terminal residue" evidence="1">
    <location>
        <position position="80"/>
    </location>
</feature>
<dbReference type="InterPro" id="IPR043137">
    <property type="entry name" value="GGT_ssub_C"/>
</dbReference>
<reference evidence="1" key="1">
    <citation type="submission" date="2013-12" db="EMBL/GenBank/DDBJ databases">
        <title>A Varibaculum cambriense genome reconstructed from a premature infant gut community with otherwise low bacterial novelty that shifts toward anaerobic metabolism during the third week of life.</title>
        <authorList>
            <person name="Brown C.T."/>
            <person name="Sharon I."/>
            <person name="Thomas B.C."/>
            <person name="Castelle C.J."/>
            <person name="Morowitz M.J."/>
            <person name="Banfield J.F."/>
        </authorList>
    </citation>
    <scope>NUCLEOTIDE SEQUENCE</scope>
</reference>
<feature type="non-terminal residue" evidence="1">
    <location>
        <position position="1"/>
    </location>
</feature>
<name>W1XXI1_9ZZZZ</name>
<dbReference type="AlphaFoldDB" id="W1XXI1"/>
<dbReference type="EMBL" id="AZMM01011418">
    <property type="protein sequence ID" value="ETJ34155.1"/>
    <property type="molecule type" value="Genomic_DNA"/>
</dbReference>
<accession>W1XXI1</accession>
<dbReference type="SUPFAM" id="SSF56235">
    <property type="entry name" value="N-terminal nucleophile aminohydrolases (Ntn hydrolases)"/>
    <property type="match status" value="1"/>
</dbReference>
<protein>
    <submittedName>
        <fullName evidence="1">Gamma-glutamyltranspeptidase</fullName>
    </submittedName>
</protein>
<dbReference type="InterPro" id="IPR029055">
    <property type="entry name" value="Ntn_hydrolases_N"/>
</dbReference>
<dbReference type="Gene3D" id="3.60.20.40">
    <property type="match status" value="1"/>
</dbReference>